<dbReference type="STRING" id="760192.Halhy_1703"/>
<accession>F4L1T3</accession>
<gene>
    <name evidence="1" type="ordered locus">Halhy_1703</name>
</gene>
<dbReference type="KEGG" id="hhy:Halhy_1703"/>
<dbReference type="Proteomes" id="UP000008461">
    <property type="component" value="Chromosome"/>
</dbReference>
<reference key="2">
    <citation type="submission" date="2011-04" db="EMBL/GenBank/DDBJ databases">
        <title>Complete sequence of chromosome of Haliscomenobacter hydrossis DSM 1100.</title>
        <authorList>
            <consortium name="US DOE Joint Genome Institute (JGI-PGF)"/>
            <person name="Lucas S."/>
            <person name="Han J."/>
            <person name="Lapidus A."/>
            <person name="Bruce D."/>
            <person name="Goodwin L."/>
            <person name="Pitluck S."/>
            <person name="Peters L."/>
            <person name="Kyrpides N."/>
            <person name="Mavromatis K."/>
            <person name="Ivanova N."/>
            <person name="Ovchinnikova G."/>
            <person name="Pagani I."/>
            <person name="Daligault H."/>
            <person name="Detter J.C."/>
            <person name="Han C."/>
            <person name="Land M."/>
            <person name="Hauser L."/>
            <person name="Markowitz V."/>
            <person name="Cheng J.-F."/>
            <person name="Hugenholtz P."/>
            <person name="Woyke T."/>
            <person name="Wu D."/>
            <person name="Verbarg S."/>
            <person name="Frueling A."/>
            <person name="Brambilla E."/>
            <person name="Klenk H.-P."/>
            <person name="Eisen J.A."/>
        </authorList>
    </citation>
    <scope>NUCLEOTIDE SEQUENCE</scope>
    <source>
        <strain>DSM 1100</strain>
    </source>
</reference>
<dbReference type="EMBL" id="CP002691">
    <property type="protein sequence ID" value="AEE49592.1"/>
    <property type="molecule type" value="Genomic_DNA"/>
</dbReference>
<dbReference type="HOGENOM" id="CLU_1293653_0_0_10"/>
<evidence type="ECO:0000313" key="2">
    <source>
        <dbReference type="Proteomes" id="UP000008461"/>
    </source>
</evidence>
<name>F4L1T3_HALH1</name>
<dbReference type="AlphaFoldDB" id="F4L1T3"/>
<sequence length="219" mass="25881">MSSIHFHHSSLLKNQIQEELKKRLVERDYFFVPQLNQFRRVTPTGYQCIILNWIPSGDTHVLEVYLGVRHDAVEDLALPFTNGLPELQNNNFTLFTSLSKLFEQPVQRFNICNEEDILPAVNEIQKGIFSRGISFLERYTRLENVDNLYNADPESPMVYLHNQLHRCMRAIAIARLSLRPDFERLAVSYREQLKQMGVAEVVLDRYDRLWRYLRTYSMN</sequence>
<proteinExistence type="predicted"/>
<protein>
    <submittedName>
        <fullName evidence="1">Uncharacterized protein</fullName>
    </submittedName>
</protein>
<keyword evidence="2" id="KW-1185">Reference proteome</keyword>
<dbReference type="OrthoDB" id="939776at2"/>
<dbReference type="eggNOG" id="ENOG502ZC69">
    <property type="taxonomic scope" value="Bacteria"/>
</dbReference>
<reference evidence="1 2" key="1">
    <citation type="journal article" date="2011" name="Stand. Genomic Sci.">
        <title>Complete genome sequence of Haliscomenobacter hydrossis type strain (O).</title>
        <authorList>
            <consortium name="US DOE Joint Genome Institute (JGI-PGF)"/>
            <person name="Daligault H."/>
            <person name="Lapidus A."/>
            <person name="Zeytun A."/>
            <person name="Nolan M."/>
            <person name="Lucas S."/>
            <person name="Del Rio T.G."/>
            <person name="Tice H."/>
            <person name="Cheng J.F."/>
            <person name="Tapia R."/>
            <person name="Han C."/>
            <person name="Goodwin L."/>
            <person name="Pitluck S."/>
            <person name="Liolios K."/>
            <person name="Pagani I."/>
            <person name="Ivanova N."/>
            <person name="Huntemann M."/>
            <person name="Mavromatis K."/>
            <person name="Mikhailova N."/>
            <person name="Pati A."/>
            <person name="Chen A."/>
            <person name="Palaniappan K."/>
            <person name="Land M."/>
            <person name="Hauser L."/>
            <person name="Brambilla E.M."/>
            <person name="Rohde M."/>
            <person name="Verbarg S."/>
            <person name="Goker M."/>
            <person name="Bristow J."/>
            <person name="Eisen J.A."/>
            <person name="Markowitz V."/>
            <person name="Hugenholtz P."/>
            <person name="Kyrpides N.C."/>
            <person name="Klenk H.P."/>
            <person name="Woyke T."/>
        </authorList>
    </citation>
    <scope>NUCLEOTIDE SEQUENCE [LARGE SCALE GENOMIC DNA]</scope>
    <source>
        <strain evidence="2">ATCC 27775 / DSM 1100 / LMG 10767 / O</strain>
    </source>
</reference>
<evidence type="ECO:0000313" key="1">
    <source>
        <dbReference type="EMBL" id="AEE49592.1"/>
    </source>
</evidence>
<dbReference type="RefSeq" id="WP_013764146.1">
    <property type="nucleotide sequence ID" value="NC_015510.1"/>
</dbReference>
<organism evidence="1 2">
    <name type="scientific">Haliscomenobacter hydrossis (strain ATCC 27775 / DSM 1100 / LMG 10767 / O)</name>
    <dbReference type="NCBI Taxonomy" id="760192"/>
    <lineage>
        <taxon>Bacteria</taxon>
        <taxon>Pseudomonadati</taxon>
        <taxon>Bacteroidota</taxon>
        <taxon>Saprospiria</taxon>
        <taxon>Saprospirales</taxon>
        <taxon>Haliscomenobacteraceae</taxon>
        <taxon>Haliscomenobacter</taxon>
    </lineage>
</organism>